<dbReference type="Proteomes" id="UP001174691">
    <property type="component" value="Unassembled WGS sequence"/>
</dbReference>
<evidence type="ECO:0000313" key="3">
    <source>
        <dbReference type="Proteomes" id="UP001174691"/>
    </source>
</evidence>
<sequence>MHHQRRKSGHASANTSMTDVRKAVTLPELSAKYSSKSSRPAPAMRRSTDKSAQKLGKSPRERQQEWDDERWWEDERESFPQFCMTCEKQFAAQDERVLYCSEECRAFDQESSTPAAVYPSRHSSNLTTHYPYYATGHPEPRDIIPRASPSRPSPVNNYSPPTTPNTASHTSAISALRSLTIRPPSPPSPSSTYHPSIWPFTRSTATSPSNSYTRPASGMFSSTYDGGYYAGGYGSSAGYDMERPLPSRRPGGYSRPKSIELVTPMVAGR</sequence>
<dbReference type="InterPro" id="IPR024368">
    <property type="entry name" value="Ecl1/2/3"/>
</dbReference>
<proteinExistence type="predicted"/>
<dbReference type="AlphaFoldDB" id="A0AA38W1I8"/>
<dbReference type="Pfam" id="PF12855">
    <property type="entry name" value="Ecl1"/>
    <property type="match status" value="1"/>
</dbReference>
<gene>
    <name evidence="2" type="ORF">NKR19_g3329</name>
</gene>
<feature type="compositionally biased region" description="Polar residues" evidence="1">
    <location>
        <begin position="155"/>
        <end position="170"/>
    </location>
</feature>
<evidence type="ECO:0008006" key="4">
    <source>
        <dbReference type="Google" id="ProtNLM"/>
    </source>
</evidence>
<keyword evidence="3" id="KW-1185">Reference proteome</keyword>
<evidence type="ECO:0000256" key="1">
    <source>
        <dbReference type="SAM" id="MobiDB-lite"/>
    </source>
</evidence>
<protein>
    <recommendedName>
        <fullName evidence="4">Life-span regulatory factor domain-containing protein</fullName>
    </recommendedName>
</protein>
<evidence type="ECO:0000313" key="2">
    <source>
        <dbReference type="EMBL" id="KAJ9158410.1"/>
    </source>
</evidence>
<organism evidence="2 3">
    <name type="scientific">Coniochaeta hoffmannii</name>
    <dbReference type="NCBI Taxonomy" id="91930"/>
    <lineage>
        <taxon>Eukaryota</taxon>
        <taxon>Fungi</taxon>
        <taxon>Dikarya</taxon>
        <taxon>Ascomycota</taxon>
        <taxon>Pezizomycotina</taxon>
        <taxon>Sordariomycetes</taxon>
        <taxon>Sordariomycetidae</taxon>
        <taxon>Coniochaetales</taxon>
        <taxon>Coniochaetaceae</taxon>
        <taxon>Coniochaeta</taxon>
    </lineage>
</organism>
<dbReference type="EMBL" id="JANBVN010000036">
    <property type="protein sequence ID" value="KAJ9158410.1"/>
    <property type="molecule type" value="Genomic_DNA"/>
</dbReference>
<feature type="region of interest" description="Disordered" evidence="1">
    <location>
        <begin position="241"/>
        <end position="269"/>
    </location>
</feature>
<accession>A0AA38W1I8</accession>
<feature type="compositionally biased region" description="Basic and acidic residues" evidence="1">
    <location>
        <begin position="46"/>
        <end position="65"/>
    </location>
</feature>
<feature type="region of interest" description="Disordered" evidence="1">
    <location>
        <begin position="1"/>
        <end position="71"/>
    </location>
</feature>
<feature type="compositionally biased region" description="Low complexity" evidence="1">
    <location>
        <begin position="145"/>
        <end position="154"/>
    </location>
</feature>
<reference evidence="2" key="1">
    <citation type="submission" date="2022-07" db="EMBL/GenBank/DDBJ databases">
        <title>Fungi with potential for degradation of polypropylene.</title>
        <authorList>
            <person name="Gostincar C."/>
        </authorList>
    </citation>
    <scope>NUCLEOTIDE SEQUENCE</scope>
    <source>
        <strain evidence="2">EXF-13287</strain>
    </source>
</reference>
<comment type="caution">
    <text evidence="2">The sequence shown here is derived from an EMBL/GenBank/DDBJ whole genome shotgun (WGS) entry which is preliminary data.</text>
</comment>
<name>A0AA38W1I8_9PEZI</name>
<feature type="region of interest" description="Disordered" evidence="1">
    <location>
        <begin position="139"/>
        <end position="170"/>
    </location>
</feature>